<comment type="caution">
    <text evidence="2">The sequence shown here is derived from an EMBL/GenBank/DDBJ whole genome shotgun (WGS) entry which is preliminary data.</text>
</comment>
<evidence type="ECO:0000256" key="1">
    <source>
        <dbReference type="SAM" id="MobiDB-lite"/>
    </source>
</evidence>
<proteinExistence type="predicted"/>
<feature type="region of interest" description="Disordered" evidence="1">
    <location>
        <begin position="283"/>
        <end position="348"/>
    </location>
</feature>
<protein>
    <submittedName>
        <fullName evidence="2">Uncharacterized protein</fullName>
    </submittedName>
</protein>
<evidence type="ECO:0000313" key="2">
    <source>
        <dbReference type="EMBL" id="KAK0490532.1"/>
    </source>
</evidence>
<keyword evidence="3" id="KW-1185">Reference proteome</keyword>
<dbReference type="EMBL" id="JAUEPR010000001">
    <property type="protein sequence ID" value="KAK0490532.1"/>
    <property type="molecule type" value="Genomic_DNA"/>
</dbReference>
<dbReference type="Proteomes" id="UP001175227">
    <property type="component" value="Unassembled WGS sequence"/>
</dbReference>
<feature type="region of interest" description="Disordered" evidence="1">
    <location>
        <begin position="382"/>
        <end position="404"/>
    </location>
</feature>
<feature type="compositionally biased region" description="Polar residues" evidence="1">
    <location>
        <begin position="335"/>
        <end position="348"/>
    </location>
</feature>
<feature type="compositionally biased region" description="Polar residues" evidence="1">
    <location>
        <begin position="319"/>
        <end position="328"/>
    </location>
</feature>
<feature type="compositionally biased region" description="Low complexity" evidence="1">
    <location>
        <begin position="393"/>
        <end position="404"/>
    </location>
</feature>
<name>A0AA39PU22_9AGAR</name>
<evidence type="ECO:0000313" key="3">
    <source>
        <dbReference type="Proteomes" id="UP001175227"/>
    </source>
</evidence>
<reference evidence="2" key="1">
    <citation type="submission" date="2023-06" db="EMBL/GenBank/DDBJ databases">
        <authorList>
            <consortium name="Lawrence Berkeley National Laboratory"/>
            <person name="Ahrendt S."/>
            <person name="Sahu N."/>
            <person name="Indic B."/>
            <person name="Wong-Bajracharya J."/>
            <person name="Merenyi Z."/>
            <person name="Ke H.-M."/>
            <person name="Monk M."/>
            <person name="Kocsube S."/>
            <person name="Drula E."/>
            <person name="Lipzen A."/>
            <person name="Balint B."/>
            <person name="Henrissat B."/>
            <person name="Andreopoulos B."/>
            <person name="Martin F.M."/>
            <person name="Harder C.B."/>
            <person name="Rigling D."/>
            <person name="Ford K.L."/>
            <person name="Foster G.D."/>
            <person name="Pangilinan J."/>
            <person name="Papanicolaou A."/>
            <person name="Barry K."/>
            <person name="LaButti K."/>
            <person name="Viragh M."/>
            <person name="Koriabine M."/>
            <person name="Yan M."/>
            <person name="Riley R."/>
            <person name="Champramary S."/>
            <person name="Plett K.L."/>
            <person name="Tsai I.J."/>
            <person name="Slot J."/>
            <person name="Sipos G."/>
            <person name="Plett J."/>
            <person name="Nagy L.G."/>
            <person name="Grigoriev I.V."/>
        </authorList>
    </citation>
    <scope>NUCLEOTIDE SEQUENCE</scope>
    <source>
        <strain evidence="2">ICMP 16352</strain>
    </source>
</reference>
<organism evidence="2 3">
    <name type="scientific">Armillaria novae-zelandiae</name>
    <dbReference type="NCBI Taxonomy" id="153914"/>
    <lineage>
        <taxon>Eukaryota</taxon>
        <taxon>Fungi</taxon>
        <taxon>Dikarya</taxon>
        <taxon>Basidiomycota</taxon>
        <taxon>Agaricomycotina</taxon>
        <taxon>Agaricomycetes</taxon>
        <taxon>Agaricomycetidae</taxon>
        <taxon>Agaricales</taxon>
        <taxon>Marasmiineae</taxon>
        <taxon>Physalacriaceae</taxon>
        <taxon>Armillaria</taxon>
    </lineage>
</organism>
<accession>A0AA39PU22</accession>
<gene>
    <name evidence="2" type="ORF">IW261DRAFT_18937</name>
</gene>
<sequence length="404" mass="40641">MASRDDAETLSEQASDTGLGEVASTTLAAATDTTSIVAVPSSTGRGLVVVETSTPPEPYSFSMPSATDMPLASSILPVLASSAGPTSADIPSSLATAANPIPTIAPVSISRWYTILPVSDPSAPTTSADMASLFYSIVSAAGPSLSPWYSILPVSVIPTSSPASADEPTSLFYPIVTAPASSATTFVYSILPVSDTSTSSSTIAYTSIPSSTTPIADPTPTPDASIFRMSDTITIPTSSSSILRVSESTTPESPLVYSILPISEPSTLVYSIQPVSDSSTLVYSTQPVSDAPGRTGVPTSTPTSPGISPTTGPSTSTSNSRIAITTDTPAPDAYHSTSSLSTDEAPATSSQRINNLALHPTSASTVLVTSGSITQTYVVRPTGGITGVGGSSSSGPGEEGPSSG</sequence>
<dbReference type="AlphaFoldDB" id="A0AA39PU22"/>
<feature type="compositionally biased region" description="Low complexity" evidence="1">
    <location>
        <begin position="292"/>
        <end position="318"/>
    </location>
</feature>